<protein>
    <submittedName>
        <fullName evidence="2">Uncharacterized protein</fullName>
    </submittedName>
</protein>
<evidence type="ECO:0000313" key="2">
    <source>
        <dbReference type="EMBL" id="AFJ61003.1"/>
    </source>
</evidence>
<sequence>MGESIKRRQLKKRFLPESERATRAYPETGAGASVFIKKPAP</sequence>
<evidence type="ECO:0000313" key="3">
    <source>
        <dbReference type="Proteomes" id="UP000002878"/>
    </source>
</evidence>
<reference evidence="2 3" key="1">
    <citation type="journal article" date="2012" name="J. Biotechnol.">
        <title>Genome sequence of the plant growth promoting strain Bacillus amyloliquefaciens subsp. plantarum B9601-Y2 and expression of mersacidin and other secondary metabolites.</title>
        <authorList>
            <person name="He P."/>
            <person name="Hao K."/>
            <person name="Blom J."/>
            <person name="Ruckert C."/>
            <person name="Vater J."/>
            <person name="Mao Z."/>
            <person name="Wu Y."/>
            <person name="Hou M."/>
            <person name="He P."/>
            <person name="He Y."/>
            <person name="Borriss R."/>
        </authorList>
    </citation>
    <scope>NUCLEOTIDE SEQUENCE [LARGE SCALE GENOMIC DNA]</scope>
    <source>
        <strain evidence="2">Y2</strain>
    </source>
</reference>
<dbReference type="EMBL" id="CP003332">
    <property type="protein sequence ID" value="AFJ61003.1"/>
    <property type="molecule type" value="Genomic_DNA"/>
</dbReference>
<feature type="region of interest" description="Disordered" evidence="1">
    <location>
        <begin position="1"/>
        <end position="41"/>
    </location>
</feature>
<dbReference type="PATRIC" id="fig|1126211.3.peg.911"/>
<dbReference type="Proteomes" id="UP000002878">
    <property type="component" value="Chromosome"/>
</dbReference>
<dbReference type="HOGENOM" id="CLU_3265127_0_0_9"/>
<accession>I2C2X9</accession>
<name>I2C2X9_BACAY</name>
<dbReference type="KEGG" id="bqy:MUS_0964"/>
<dbReference type="AlphaFoldDB" id="I2C2X9"/>
<gene>
    <name evidence="2" type="ORF">MUS_0964</name>
</gene>
<evidence type="ECO:0000256" key="1">
    <source>
        <dbReference type="SAM" id="MobiDB-lite"/>
    </source>
</evidence>
<proteinExistence type="predicted"/>
<organism evidence="2 3">
    <name type="scientific">Bacillus amyloliquefaciens (strain Y2)</name>
    <name type="common">Bacillus amyloliquefaciens subsp. plantarum (strain B9601-Y2)</name>
    <dbReference type="NCBI Taxonomy" id="1155777"/>
    <lineage>
        <taxon>Bacteria</taxon>
        <taxon>Bacillati</taxon>
        <taxon>Bacillota</taxon>
        <taxon>Bacilli</taxon>
        <taxon>Bacillales</taxon>
        <taxon>Bacillaceae</taxon>
        <taxon>Bacillus</taxon>
        <taxon>Bacillus amyloliquefaciens group</taxon>
    </lineage>
</organism>